<name>A0A8J7IE83_9RHOB</name>
<proteinExistence type="predicted"/>
<comment type="caution">
    <text evidence="2">The sequence shown here is derived from an EMBL/GenBank/DDBJ whole genome shotgun (WGS) entry which is preliminary data.</text>
</comment>
<dbReference type="Gene3D" id="3.40.50.1820">
    <property type="entry name" value="alpha/beta hydrolase"/>
    <property type="match status" value="1"/>
</dbReference>
<dbReference type="AlphaFoldDB" id="A0A8J7IE83"/>
<sequence>MEAAPFHAELADGPEGGHAVWLHASDGVRIRVGHWPYANKGAEKDVKGTVLMFPGRTEYIEKYGRAAADFATRGFEMIAVDWRGQGLADRLLDDPMVGHVTQFTNYQKDVDAVVAWAESQDLPKPWYLVGHSMGGAIGLQAVFNNLPVNAAGFSAPMWGIKMSPLTRFFVPTIAKAAKCLGLLNSYAPTTKGVSYVLDAGFDDNMLTHDPDMWAFMVGHIEAEARFGLGGPSINWVGESIQACDELVARPAPDLPVVTLLGSDERIVDIPAVHKRMDTWPGGKLHLIDGAEHEVMMELPDIRKFSFDTLADHFTAHP</sequence>
<dbReference type="PANTHER" id="PTHR11614">
    <property type="entry name" value="PHOSPHOLIPASE-RELATED"/>
    <property type="match status" value="1"/>
</dbReference>
<dbReference type="Proteomes" id="UP000640583">
    <property type="component" value="Unassembled WGS sequence"/>
</dbReference>
<gene>
    <name evidence="2" type="ORF">H1D41_12350</name>
</gene>
<dbReference type="InterPro" id="IPR051044">
    <property type="entry name" value="MAG_DAG_Lipase"/>
</dbReference>
<keyword evidence="3" id="KW-1185">Reference proteome</keyword>
<evidence type="ECO:0000313" key="3">
    <source>
        <dbReference type="Proteomes" id="UP000640583"/>
    </source>
</evidence>
<reference evidence="2" key="1">
    <citation type="submission" date="2020-10" db="EMBL/GenBank/DDBJ databases">
        <title>Paenihalocynthiibacter styelae gen. nov., sp. nov., isolated from stalked sea squirt Styela clava.</title>
        <authorList>
            <person name="Kim Y.-O."/>
            <person name="Yoon J.-H."/>
        </authorList>
    </citation>
    <scope>NUCLEOTIDE SEQUENCE</scope>
    <source>
        <strain evidence="2">MYP1-1</strain>
    </source>
</reference>
<accession>A0A8J7IE83</accession>
<evidence type="ECO:0000259" key="1">
    <source>
        <dbReference type="Pfam" id="PF12146"/>
    </source>
</evidence>
<protein>
    <submittedName>
        <fullName evidence="2">Alpha/beta hydrolase</fullName>
    </submittedName>
</protein>
<dbReference type="GO" id="GO:0016787">
    <property type="term" value="F:hydrolase activity"/>
    <property type="evidence" value="ECO:0007669"/>
    <property type="project" value="UniProtKB-KW"/>
</dbReference>
<dbReference type="InterPro" id="IPR022742">
    <property type="entry name" value="Hydrolase_4"/>
</dbReference>
<keyword evidence="2" id="KW-0378">Hydrolase</keyword>
<dbReference type="PRINTS" id="PR00111">
    <property type="entry name" value="ABHYDROLASE"/>
</dbReference>
<dbReference type="EMBL" id="JADCKQ010000009">
    <property type="protein sequence ID" value="MBI1494429.1"/>
    <property type="molecule type" value="Genomic_DNA"/>
</dbReference>
<feature type="domain" description="Serine aminopeptidase S33" evidence="1">
    <location>
        <begin position="45"/>
        <end position="298"/>
    </location>
</feature>
<dbReference type="InterPro" id="IPR029058">
    <property type="entry name" value="AB_hydrolase_fold"/>
</dbReference>
<dbReference type="RefSeq" id="WP_228849196.1">
    <property type="nucleotide sequence ID" value="NZ_JADCKQ010000009.1"/>
</dbReference>
<organism evidence="2 3">
    <name type="scientific">Halocynthiibacter styelae</name>
    <dbReference type="NCBI Taxonomy" id="2761955"/>
    <lineage>
        <taxon>Bacteria</taxon>
        <taxon>Pseudomonadati</taxon>
        <taxon>Pseudomonadota</taxon>
        <taxon>Alphaproteobacteria</taxon>
        <taxon>Rhodobacterales</taxon>
        <taxon>Paracoccaceae</taxon>
        <taxon>Halocynthiibacter</taxon>
    </lineage>
</organism>
<dbReference type="SUPFAM" id="SSF53474">
    <property type="entry name" value="alpha/beta-Hydrolases"/>
    <property type="match status" value="1"/>
</dbReference>
<dbReference type="Pfam" id="PF12146">
    <property type="entry name" value="Hydrolase_4"/>
    <property type="match status" value="1"/>
</dbReference>
<evidence type="ECO:0000313" key="2">
    <source>
        <dbReference type="EMBL" id="MBI1494429.1"/>
    </source>
</evidence>
<dbReference type="InterPro" id="IPR000073">
    <property type="entry name" value="AB_hydrolase_1"/>
</dbReference>